<evidence type="ECO:0000256" key="3">
    <source>
        <dbReference type="ARBA" id="ARBA00023319"/>
    </source>
</evidence>
<dbReference type="GO" id="GO:0002682">
    <property type="term" value="P:regulation of immune system process"/>
    <property type="evidence" value="ECO:0007669"/>
    <property type="project" value="TreeGrafter"/>
</dbReference>
<dbReference type="GeneTree" id="ENSGT01100000263479"/>
<evidence type="ECO:0000259" key="6">
    <source>
        <dbReference type="PROSITE" id="PS50835"/>
    </source>
</evidence>
<dbReference type="SMART" id="SM00409">
    <property type="entry name" value="IG"/>
    <property type="match status" value="2"/>
</dbReference>
<dbReference type="FunFam" id="2.60.40.10:FF:000244">
    <property type="entry name" value="carcinoembryonic antigen-related cell adhesion molecule 16"/>
    <property type="match status" value="1"/>
</dbReference>
<feature type="domain" description="Ig-like" evidence="6">
    <location>
        <begin position="111"/>
        <end position="198"/>
    </location>
</feature>
<dbReference type="Pfam" id="PF13895">
    <property type="entry name" value="Ig_2"/>
    <property type="match status" value="1"/>
</dbReference>
<dbReference type="GO" id="GO:0008284">
    <property type="term" value="P:positive regulation of cell population proliferation"/>
    <property type="evidence" value="ECO:0007669"/>
    <property type="project" value="Ensembl"/>
</dbReference>
<dbReference type="GO" id="GO:0007157">
    <property type="term" value="P:heterophilic cell-cell adhesion via plasma membrane cell adhesion molecules"/>
    <property type="evidence" value="ECO:0007669"/>
    <property type="project" value="Ensembl"/>
</dbReference>
<dbReference type="PANTHER" id="PTHR44427">
    <property type="entry name" value="CARCINOEMBRYONIC ANTIGEN-RELATED CELL ADHESION MOLECULE 19"/>
    <property type="match status" value="1"/>
</dbReference>
<evidence type="ECO:0000256" key="1">
    <source>
        <dbReference type="ARBA" id="ARBA00022729"/>
    </source>
</evidence>
<keyword evidence="2" id="KW-0325">Glycoprotein</keyword>
<dbReference type="STRING" id="61853.ENSNLEP00000028702"/>
<dbReference type="Gene3D" id="2.60.40.10">
    <property type="entry name" value="Immunoglobulins"/>
    <property type="match status" value="3"/>
</dbReference>
<dbReference type="Pfam" id="PF13927">
    <property type="entry name" value="Ig_3"/>
    <property type="match status" value="1"/>
</dbReference>
<evidence type="ECO:0000256" key="2">
    <source>
        <dbReference type="ARBA" id="ARBA00023180"/>
    </source>
</evidence>
<dbReference type="GO" id="GO:1904906">
    <property type="term" value="P:positive regulation of endothelial cell-matrix adhesion via fibronectin"/>
    <property type="evidence" value="ECO:0007669"/>
    <property type="project" value="Ensembl"/>
</dbReference>
<comment type="similarity">
    <text evidence="4">Belongs to the immunoglobulin superfamily. CEA family.</text>
</comment>
<name>A0A2I3GBN1_NOMLE</name>
<reference evidence="7" key="3">
    <citation type="submission" date="2025-09" db="UniProtKB">
        <authorList>
            <consortium name="Ensembl"/>
        </authorList>
    </citation>
    <scope>IDENTIFICATION</scope>
</reference>
<dbReference type="CDD" id="cd05740">
    <property type="entry name" value="IgI_hCEACAM_2_4_6_like"/>
    <property type="match status" value="1"/>
</dbReference>
<dbReference type="GO" id="GO:0007165">
    <property type="term" value="P:signal transduction"/>
    <property type="evidence" value="ECO:0007669"/>
    <property type="project" value="TreeGrafter"/>
</dbReference>
<dbReference type="InterPro" id="IPR036179">
    <property type="entry name" value="Ig-like_dom_sf"/>
</dbReference>
<evidence type="ECO:0000256" key="5">
    <source>
        <dbReference type="SAM" id="SignalP"/>
    </source>
</evidence>
<dbReference type="Ensembl" id="ENSNLET00000037585.1">
    <property type="protein sequence ID" value="ENSNLEP00000028702.1"/>
    <property type="gene ID" value="ENSNLEG00000031903.1"/>
</dbReference>
<dbReference type="InterPro" id="IPR013783">
    <property type="entry name" value="Ig-like_fold"/>
</dbReference>
<keyword evidence="1 5" id="KW-0732">Signal</keyword>
<evidence type="ECO:0000256" key="4">
    <source>
        <dbReference type="ARBA" id="ARBA00038222"/>
    </source>
</evidence>
<dbReference type="InterPro" id="IPR050831">
    <property type="entry name" value="CEA_cell_adhesion"/>
</dbReference>
<dbReference type="GO" id="GO:0034116">
    <property type="term" value="P:positive regulation of heterotypic cell-cell adhesion"/>
    <property type="evidence" value="ECO:0007669"/>
    <property type="project" value="Ensembl"/>
</dbReference>
<sequence length="310" mass="33454">MGLPSAPPCRVHIPWKEVLLTASLLTFWNPPTTAQLTIESTPFNVAEGKEVLLLARNLPQNRIGYSWYKGERVDGNRLIVAYAIGTAQATPGPAYSGRETIYPNASLLELPKPSITSNNSKPVEDKDVVAFTCEPEVQDTTYLWWVNGQSLPVSPRLQLSNGNRTLTLLSVKKNDAGSYECEIQNPVSANRSDPVTLNVLYGPDAPTISPSKANYRPGENLNLSCHAASNPPAQYSWFINGTFQQSTQELFIPNITVNNSGSYICQAHNSATGLNRTTVTTITVSGSAPVLSAVATVGIMIGVLARVALI</sequence>
<feature type="signal peptide" evidence="5">
    <location>
        <begin position="1"/>
        <end position="34"/>
    </location>
</feature>
<keyword evidence="3" id="KW-0393">Immunoglobulin domain</keyword>
<dbReference type="PROSITE" id="PS50835">
    <property type="entry name" value="IG_LIKE"/>
    <property type="match status" value="2"/>
</dbReference>
<feature type="chain" id="PRO_5014125660" evidence="5">
    <location>
        <begin position="35"/>
        <end position="310"/>
    </location>
</feature>
<dbReference type="InterPro" id="IPR003599">
    <property type="entry name" value="Ig_sub"/>
</dbReference>
<dbReference type="EMBL" id="ADFV01054823">
    <property type="status" value="NOT_ANNOTATED_CDS"/>
    <property type="molecule type" value="Genomic_DNA"/>
</dbReference>
<feature type="domain" description="Ig-like" evidence="6">
    <location>
        <begin position="203"/>
        <end position="281"/>
    </location>
</feature>
<dbReference type="SUPFAM" id="SSF48726">
    <property type="entry name" value="Immunoglobulin"/>
    <property type="match status" value="3"/>
</dbReference>
<dbReference type="PANTHER" id="PTHR44427:SF1">
    <property type="entry name" value="CARCINOEMBRYONIC ANTIGEN-RELATED CELL ADHESION MOLECULE 1"/>
    <property type="match status" value="1"/>
</dbReference>
<dbReference type="FunCoup" id="A0A2I3GBN1">
    <property type="interactions" value="11"/>
</dbReference>
<protein>
    <submittedName>
        <fullName evidence="7">CEA cell adhesion molecule 6</fullName>
    </submittedName>
</protein>
<dbReference type="GO" id="GO:0046982">
    <property type="term" value="F:protein heterodimerization activity"/>
    <property type="evidence" value="ECO:0007669"/>
    <property type="project" value="Ensembl"/>
</dbReference>
<organism evidence="7 8">
    <name type="scientific">Nomascus leucogenys</name>
    <name type="common">Northern white-cheeked gibbon</name>
    <name type="synonym">Hylobates leucogenys</name>
    <dbReference type="NCBI Taxonomy" id="61853"/>
    <lineage>
        <taxon>Eukaryota</taxon>
        <taxon>Metazoa</taxon>
        <taxon>Chordata</taxon>
        <taxon>Craniata</taxon>
        <taxon>Vertebrata</taxon>
        <taxon>Euteleostomi</taxon>
        <taxon>Mammalia</taxon>
        <taxon>Eutheria</taxon>
        <taxon>Euarchontoglires</taxon>
        <taxon>Primates</taxon>
        <taxon>Haplorrhini</taxon>
        <taxon>Catarrhini</taxon>
        <taxon>Hylobatidae</taxon>
        <taxon>Nomascus</taxon>
    </lineage>
</organism>
<evidence type="ECO:0000313" key="7">
    <source>
        <dbReference type="Ensembl" id="ENSNLEP00000028702.1"/>
    </source>
</evidence>
<keyword evidence="8" id="KW-1185">Reference proteome</keyword>
<dbReference type="EMBL" id="ADFV01054822">
    <property type="status" value="NOT_ANNOTATED_CDS"/>
    <property type="molecule type" value="Genomic_DNA"/>
</dbReference>
<dbReference type="GO" id="GO:2000811">
    <property type="term" value="P:negative regulation of anoikis"/>
    <property type="evidence" value="ECO:0007669"/>
    <property type="project" value="Ensembl"/>
</dbReference>
<dbReference type="GO" id="GO:1990782">
    <property type="term" value="F:protein tyrosine kinase binding"/>
    <property type="evidence" value="ECO:0007669"/>
    <property type="project" value="TreeGrafter"/>
</dbReference>
<reference evidence="7 8" key="1">
    <citation type="submission" date="2012-10" db="EMBL/GenBank/DDBJ databases">
        <authorList>
            <consortium name="Gibbon Genome Sequencing Consortium"/>
        </authorList>
    </citation>
    <scope>NUCLEOTIDE SEQUENCE [LARGE SCALE GENOMIC DNA]</scope>
</reference>
<dbReference type="OMA" id="FTCEPEV"/>
<dbReference type="GO" id="GO:0009986">
    <property type="term" value="C:cell surface"/>
    <property type="evidence" value="ECO:0007669"/>
    <property type="project" value="Ensembl"/>
</dbReference>
<evidence type="ECO:0000313" key="8">
    <source>
        <dbReference type="Proteomes" id="UP000001073"/>
    </source>
</evidence>
<dbReference type="InterPro" id="IPR007110">
    <property type="entry name" value="Ig-like_dom"/>
</dbReference>
<dbReference type="GO" id="GO:0042802">
    <property type="term" value="F:identical protein binding"/>
    <property type="evidence" value="ECO:0007669"/>
    <property type="project" value="Ensembl"/>
</dbReference>
<accession>A0A2I3GBN1</accession>
<dbReference type="GO" id="GO:0016324">
    <property type="term" value="C:apical plasma membrane"/>
    <property type="evidence" value="ECO:0007669"/>
    <property type="project" value="Ensembl"/>
</dbReference>
<dbReference type="CDD" id="cd20948">
    <property type="entry name" value="IgC2_CEACAM5-like"/>
    <property type="match status" value="1"/>
</dbReference>
<dbReference type="SMART" id="SM00408">
    <property type="entry name" value="IGc2"/>
    <property type="match status" value="2"/>
</dbReference>
<dbReference type="Proteomes" id="UP000001073">
    <property type="component" value="Chromosome 17"/>
</dbReference>
<dbReference type="GO" id="GO:0030335">
    <property type="term" value="P:positive regulation of cell migration"/>
    <property type="evidence" value="ECO:0007669"/>
    <property type="project" value="Ensembl"/>
</dbReference>
<gene>
    <name evidence="7" type="primary">CEACAM6</name>
</gene>
<dbReference type="InParanoid" id="A0A2I3GBN1"/>
<dbReference type="AlphaFoldDB" id="A0A2I3GBN1"/>
<proteinExistence type="inferred from homology"/>
<dbReference type="GO" id="GO:0005615">
    <property type="term" value="C:extracellular space"/>
    <property type="evidence" value="ECO:0007669"/>
    <property type="project" value="Ensembl"/>
</dbReference>
<dbReference type="InterPro" id="IPR003598">
    <property type="entry name" value="Ig_sub2"/>
</dbReference>
<reference evidence="7" key="2">
    <citation type="submission" date="2025-08" db="UniProtKB">
        <authorList>
            <consortium name="Ensembl"/>
        </authorList>
    </citation>
    <scope>IDENTIFICATION</scope>
</reference>
<dbReference type="GO" id="GO:0007156">
    <property type="term" value="P:homophilic cell adhesion via plasma membrane adhesion molecules"/>
    <property type="evidence" value="ECO:0007669"/>
    <property type="project" value="Ensembl"/>
</dbReference>
<dbReference type="FunFam" id="2.60.40.10:FF:000517">
    <property type="entry name" value="Carcinoembryonic antigen-related cell adhesion molecule 1"/>
    <property type="match status" value="1"/>
</dbReference>